<reference evidence="3 4" key="1">
    <citation type="submission" date="2014-06" db="EMBL/GenBank/DDBJ databases">
        <authorList>
            <person name="Swart Estienne"/>
        </authorList>
    </citation>
    <scope>NUCLEOTIDE SEQUENCE [LARGE SCALE GENOMIC DNA]</scope>
    <source>
        <strain evidence="3 4">130c</strain>
    </source>
</reference>
<dbReference type="EMBL" id="CCKQ01005391">
    <property type="protein sequence ID" value="CDW76615.1"/>
    <property type="molecule type" value="Genomic_DNA"/>
</dbReference>
<evidence type="ECO:0000313" key="4">
    <source>
        <dbReference type="Proteomes" id="UP000039865"/>
    </source>
</evidence>
<name>A0A078A4X1_STYLE</name>
<keyword evidence="2 3" id="KW-0808">Transferase</keyword>
<dbReference type="GO" id="GO:0008107">
    <property type="term" value="F:galactoside 2-alpha-L-fucosyltransferase activity"/>
    <property type="evidence" value="ECO:0007669"/>
    <property type="project" value="InterPro"/>
</dbReference>
<evidence type="ECO:0000256" key="1">
    <source>
        <dbReference type="ARBA" id="ARBA00022676"/>
    </source>
</evidence>
<dbReference type="Proteomes" id="UP000039865">
    <property type="component" value="Unassembled WGS sequence"/>
</dbReference>
<sequence length="128" mass="15301">MDAMQQIADIEKRLSKSYPIYYVFTDDVSWAKQIFYHTAKVQVIEQELSEVERLLLLVEKFDHFIFTFDSISWWAANLSDKNNRKQVIVPQLRKTGLLQTNKICNGSAQYWQNYDIPDYWRTLNPFKI</sequence>
<accession>A0A078A4X1</accession>
<proteinExistence type="predicted"/>
<dbReference type="Pfam" id="PF01531">
    <property type="entry name" value="Glyco_transf_11"/>
    <property type="match status" value="1"/>
</dbReference>
<keyword evidence="4" id="KW-1185">Reference proteome</keyword>
<dbReference type="GO" id="GO:0016020">
    <property type="term" value="C:membrane"/>
    <property type="evidence" value="ECO:0007669"/>
    <property type="project" value="InterPro"/>
</dbReference>
<dbReference type="AlphaFoldDB" id="A0A078A4X1"/>
<dbReference type="InParanoid" id="A0A078A4X1"/>
<evidence type="ECO:0000256" key="2">
    <source>
        <dbReference type="ARBA" id="ARBA00022679"/>
    </source>
</evidence>
<evidence type="ECO:0000313" key="3">
    <source>
        <dbReference type="EMBL" id="CDW76615.1"/>
    </source>
</evidence>
<protein>
    <submittedName>
        <fullName evidence="3">Glycosyltransferase family 11</fullName>
    </submittedName>
</protein>
<organism evidence="3 4">
    <name type="scientific">Stylonychia lemnae</name>
    <name type="common">Ciliate</name>
    <dbReference type="NCBI Taxonomy" id="5949"/>
    <lineage>
        <taxon>Eukaryota</taxon>
        <taxon>Sar</taxon>
        <taxon>Alveolata</taxon>
        <taxon>Ciliophora</taxon>
        <taxon>Intramacronucleata</taxon>
        <taxon>Spirotrichea</taxon>
        <taxon>Stichotrichia</taxon>
        <taxon>Sporadotrichida</taxon>
        <taxon>Oxytrichidae</taxon>
        <taxon>Stylonychinae</taxon>
        <taxon>Stylonychia</taxon>
    </lineage>
</organism>
<keyword evidence="1" id="KW-0328">Glycosyltransferase</keyword>
<dbReference type="InterPro" id="IPR002516">
    <property type="entry name" value="Glyco_trans_11"/>
</dbReference>
<dbReference type="GO" id="GO:0005975">
    <property type="term" value="P:carbohydrate metabolic process"/>
    <property type="evidence" value="ECO:0007669"/>
    <property type="project" value="InterPro"/>
</dbReference>
<gene>
    <name evidence="3" type="primary">Contig9380.g10025</name>
    <name evidence="3" type="ORF">STYLEM_5576</name>
</gene>